<dbReference type="Gene3D" id="2.60.120.260">
    <property type="entry name" value="Galactose-binding domain-like"/>
    <property type="match status" value="2"/>
</dbReference>
<feature type="signal peptide" evidence="6">
    <location>
        <begin position="1"/>
        <end position="19"/>
    </location>
</feature>
<feature type="domain" description="CBM6" evidence="7">
    <location>
        <begin position="582"/>
        <end position="709"/>
    </location>
</feature>
<comment type="caution">
    <text evidence="8">The sequence shown here is derived from an EMBL/GenBank/DDBJ whole genome shotgun (WGS) entry which is preliminary data.</text>
</comment>
<keyword evidence="2 6" id="KW-0732">Signal</keyword>
<dbReference type="SUPFAM" id="SSF49785">
    <property type="entry name" value="Galactose-binding domain-like"/>
    <property type="match status" value="2"/>
</dbReference>
<evidence type="ECO:0000256" key="1">
    <source>
        <dbReference type="ARBA" id="ARBA00009743"/>
    </source>
</evidence>
<evidence type="ECO:0000313" key="8">
    <source>
        <dbReference type="EMBL" id="MBR7839345.1"/>
    </source>
</evidence>
<dbReference type="PANTHER" id="PTHR11452">
    <property type="entry name" value="ALPHA-GALACTOSIDASE/ALPHA-N-ACETYLGALACTOSAMINIDASE"/>
    <property type="match status" value="1"/>
</dbReference>
<dbReference type="EC" id="3.2.1.22" evidence="5"/>
<evidence type="ECO:0000256" key="2">
    <source>
        <dbReference type="ARBA" id="ARBA00022729"/>
    </source>
</evidence>
<keyword evidence="3 5" id="KW-0378">Hydrolase</keyword>
<dbReference type="Pfam" id="PF22704">
    <property type="entry name" value="CBM13-like"/>
    <property type="match status" value="2"/>
</dbReference>
<gene>
    <name evidence="8" type="ORF">KDL01_39155</name>
</gene>
<dbReference type="InterPro" id="IPR017853">
    <property type="entry name" value="GH"/>
</dbReference>
<evidence type="ECO:0000313" key="9">
    <source>
        <dbReference type="Proteomes" id="UP000675781"/>
    </source>
</evidence>
<evidence type="ECO:0000256" key="4">
    <source>
        <dbReference type="ARBA" id="ARBA00023295"/>
    </source>
</evidence>
<accession>A0A941EW39</accession>
<evidence type="ECO:0000259" key="7">
    <source>
        <dbReference type="PROSITE" id="PS51175"/>
    </source>
</evidence>
<evidence type="ECO:0000256" key="5">
    <source>
        <dbReference type="RuleBase" id="RU361168"/>
    </source>
</evidence>
<dbReference type="Pfam" id="PF16499">
    <property type="entry name" value="Melibiase_2"/>
    <property type="match status" value="2"/>
</dbReference>
<sequence length="710" mass="71626">MVLGALFGAAVGAAPSASAQSNGVGSTPAMGWSSWSYIRHDPTAANIEAQANALKSSGLSAAGYVYVNVDDFWYDCPGSQGPDVDAYGRWVTNTTSFPSSSSGENGIAVVADYVHSLGLKFGLYVTPGISDQAVSQNTPILGTSYTADEIADGTSEANYNCGGMQGIDYSKPGAQTFIDSWADEFASWGVDYLKLDGVGDSDVGDVQAWSAALAQSGRAIHFELSNSLDIANASTWAQYSNGWRTGGDIECYCGSDSSGNPQPLTDWGNVQGRFAQVAQWQPYGGPGAFNDYDSIEFGDGSTVDGLSTAEGQSQLGLWAMAASPLLLGIDLTKLNSTELADLTNTAVVAVDQDGVDARRIVSNVNQQAFAKTEPNGDVILGLFNYNGSASQTVTVSLAAAGITGSATATNVWTGASAGTLSGTYSVTLGAGASQLLKLVPVAATSGSTTYQAASSANTLAGGAATAGCNSCLGGQKVGYVGDGGTLTFNNVQASTAGNYEVQLTYLDGTSGIVGRSATITVNGTAVETLAFTPTGSFANPGTVTVSLPLKAGANTIELSDASAYAPDFAAATVPTAPTTSSTTYLAAASANTLAGGAVVQSCSACTGGEKVGFVGNGSGTLTFNGVSATNAGVYPVQVVYCDGTSGTTGRSATFTVNGVVVQTNVFTPTGGFSTPGTVTAYLPLKAGANTVEISNGSAYAPDFNAIVVNQ</sequence>
<dbReference type="SUPFAM" id="SSF51445">
    <property type="entry name" value="(Trans)glycosidases"/>
    <property type="match status" value="1"/>
</dbReference>
<dbReference type="EMBL" id="JAGSOG010000428">
    <property type="protein sequence ID" value="MBR7839345.1"/>
    <property type="molecule type" value="Genomic_DNA"/>
</dbReference>
<proteinExistence type="inferred from homology"/>
<dbReference type="InterPro" id="IPR013785">
    <property type="entry name" value="Aldolase_TIM"/>
</dbReference>
<dbReference type="InterPro" id="IPR002241">
    <property type="entry name" value="Glyco_hydro_27"/>
</dbReference>
<dbReference type="GO" id="GO:0004557">
    <property type="term" value="F:alpha-galactosidase activity"/>
    <property type="evidence" value="ECO:0007669"/>
    <property type="project" value="UniProtKB-EC"/>
</dbReference>
<dbReference type="InterPro" id="IPR041233">
    <property type="entry name" value="Melibiase_C"/>
</dbReference>
<keyword evidence="4 5" id="KW-0326">Glycosidase</keyword>
<dbReference type="InterPro" id="IPR005084">
    <property type="entry name" value="CBM6"/>
</dbReference>
<dbReference type="GO" id="GO:0005975">
    <property type="term" value="P:carbohydrate metabolic process"/>
    <property type="evidence" value="ECO:0007669"/>
    <property type="project" value="InterPro"/>
</dbReference>
<keyword evidence="5" id="KW-1015">Disulfide bond</keyword>
<feature type="chain" id="PRO_5037002571" description="Alpha-galactosidase" evidence="6">
    <location>
        <begin position="20"/>
        <end position="710"/>
    </location>
</feature>
<feature type="domain" description="CBM6" evidence="7">
    <location>
        <begin position="448"/>
        <end position="574"/>
    </location>
</feature>
<dbReference type="Proteomes" id="UP000675781">
    <property type="component" value="Unassembled WGS sequence"/>
</dbReference>
<dbReference type="GO" id="GO:0030246">
    <property type="term" value="F:carbohydrate binding"/>
    <property type="evidence" value="ECO:0007669"/>
    <property type="project" value="InterPro"/>
</dbReference>
<dbReference type="InterPro" id="IPR013780">
    <property type="entry name" value="Glyco_hydro_b"/>
</dbReference>
<dbReference type="AlphaFoldDB" id="A0A941EW39"/>
<comment type="similarity">
    <text evidence="1 5">Belongs to the glycosyl hydrolase 27 family.</text>
</comment>
<dbReference type="InterPro" id="IPR008979">
    <property type="entry name" value="Galactose-bd-like_sf"/>
</dbReference>
<comment type="catalytic activity">
    <reaction evidence="5">
        <text>Hydrolysis of terminal, non-reducing alpha-D-galactose residues in alpha-D-galactosides, including galactose oligosaccharides, galactomannans and galactolipids.</text>
        <dbReference type="EC" id="3.2.1.22"/>
    </reaction>
</comment>
<dbReference type="PANTHER" id="PTHR11452:SF33">
    <property type="entry name" value="ALPHA-GALACTOSIDASE 2"/>
    <property type="match status" value="1"/>
</dbReference>
<dbReference type="PRINTS" id="PR00740">
    <property type="entry name" value="GLHYDRLASE27"/>
</dbReference>
<dbReference type="CDD" id="cd14792">
    <property type="entry name" value="GH27"/>
    <property type="match status" value="1"/>
</dbReference>
<dbReference type="Gene3D" id="3.20.20.70">
    <property type="entry name" value="Aldolase class I"/>
    <property type="match status" value="1"/>
</dbReference>
<dbReference type="SUPFAM" id="SSF51011">
    <property type="entry name" value="Glycosyl hydrolase domain"/>
    <property type="match status" value="1"/>
</dbReference>
<evidence type="ECO:0000256" key="3">
    <source>
        <dbReference type="ARBA" id="ARBA00022801"/>
    </source>
</evidence>
<dbReference type="InterPro" id="IPR055240">
    <property type="entry name" value="CBM13-like"/>
</dbReference>
<evidence type="ECO:0000256" key="6">
    <source>
        <dbReference type="SAM" id="SignalP"/>
    </source>
</evidence>
<name>A0A941EW39_9ACTN</name>
<organism evidence="8 9">
    <name type="scientific">Actinospica durhamensis</name>
    <dbReference type="NCBI Taxonomy" id="1508375"/>
    <lineage>
        <taxon>Bacteria</taxon>
        <taxon>Bacillati</taxon>
        <taxon>Actinomycetota</taxon>
        <taxon>Actinomycetes</taxon>
        <taxon>Catenulisporales</taxon>
        <taxon>Actinospicaceae</taxon>
        <taxon>Actinospica</taxon>
    </lineage>
</organism>
<dbReference type="Pfam" id="PF17801">
    <property type="entry name" value="Melibiase_C"/>
    <property type="match status" value="1"/>
</dbReference>
<dbReference type="PROSITE" id="PS51175">
    <property type="entry name" value="CBM6"/>
    <property type="match status" value="2"/>
</dbReference>
<reference evidence="8" key="1">
    <citation type="submission" date="2021-04" db="EMBL/GenBank/DDBJ databases">
        <title>Genome based classification of Actinospica acidithermotolerans sp. nov., an actinobacterium isolated from an Indonesian hot spring.</title>
        <authorList>
            <person name="Kusuma A.B."/>
            <person name="Putra K.E."/>
            <person name="Nafisah S."/>
            <person name="Loh J."/>
            <person name="Nouioui I."/>
            <person name="Goodfellow M."/>
        </authorList>
    </citation>
    <scope>NUCLEOTIDE SEQUENCE</scope>
    <source>
        <strain evidence="8">CSCA 57</strain>
    </source>
</reference>
<keyword evidence="9" id="KW-1185">Reference proteome</keyword>
<dbReference type="Gene3D" id="2.60.40.1180">
    <property type="entry name" value="Golgi alpha-mannosidase II"/>
    <property type="match status" value="1"/>
</dbReference>
<protein>
    <recommendedName>
        <fullName evidence="5">Alpha-galactosidase</fullName>
        <ecNumber evidence="5">3.2.1.22</ecNumber>
    </recommendedName>
    <alternativeName>
        <fullName evidence="5">Melibiase</fullName>
    </alternativeName>
</protein>
<dbReference type="CDD" id="cd04081">
    <property type="entry name" value="CBM35_galactosidase-like"/>
    <property type="match status" value="2"/>
</dbReference>